<dbReference type="PANTHER" id="PTHR23232:SF151">
    <property type="entry name" value="EXPRESSED SEQUENCE AW146154-RELATED"/>
    <property type="match status" value="1"/>
</dbReference>
<sequence length="132" mass="15713">MFLDSVVFEDVAVDFTQEEWALLDSAQRNLYRDVMLETFQNLASLDYETQFKTSGSVSEQNIYEEEISDKQKNWEDHSIEDQHKKHGRYLRRVALTREGKITWWIDSVNVNKSLFSILYEAERAFKMDQYGK</sequence>
<protein>
    <recommendedName>
        <fullName evidence="1">KRAB domain-containing protein</fullName>
    </recommendedName>
</protein>
<dbReference type="AlphaFoldDB" id="A0A7J7EIM8"/>
<dbReference type="Pfam" id="PF01352">
    <property type="entry name" value="KRAB"/>
    <property type="match status" value="1"/>
</dbReference>
<dbReference type="PANTHER" id="PTHR23232">
    <property type="entry name" value="KRAB DOMAIN C2H2 ZINC FINGER"/>
    <property type="match status" value="1"/>
</dbReference>
<evidence type="ECO:0000259" key="1">
    <source>
        <dbReference type="PROSITE" id="PS50805"/>
    </source>
</evidence>
<dbReference type="CDD" id="cd07765">
    <property type="entry name" value="KRAB_A-box"/>
    <property type="match status" value="1"/>
</dbReference>
<name>A0A7J7EIM8_DICBM</name>
<keyword evidence="3" id="KW-1185">Reference proteome</keyword>
<organism evidence="2 3">
    <name type="scientific">Diceros bicornis minor</name>
    <name type="common">South-central black rhinoceros</name>
    <dbReference type="NCBI Taxonomy" id="77932"/>
    <lineage>
        <taxon>Eukaryota</taxon>
        <taxon>Metazoa</taxon>
        <taxon>Chordata</taxon>
        <taxon>Craniata</taxon>
        <taxon>Vertebrata</taxon>
        <taxon>Euteleostomi</taxon>
        <taxon>Mammalia</taxon>
        <taxon>Eutheria</taxon>
        <taxon>Laurasiatheria</taxon>
        <taxon>Perissodactyla</taxon>
        <taxon>Rhinocerotidae</taxon>
        <taxon>Diceros</taxon>
    </lineage>
</organism>
<dbReference type="InterPro" id="IPR036051">
    <property type="entry name" value="KRAB_dom_sf"/>
</dbReference>
<gene>
    <name evidence="2" type="ORF">HPG69_005607</name>
</gene>
<accession>A0A7J7EIM8</accession>
<dbReference type="PROSITE" id="PS50805">
    <property type="entry name" value="KRAB"/>
    <property type="match status" value="1"/>
</dbReference>
<reference evidence="2 3" key="1">
    <citation type="journal article" date="2020" name="Mol. Biol. Evol.">
        <title>Interspecific Gene Flow and the Evolution of Specialization in Black and White Rhinoceros.</title>
        <authorList>
            <person name="Moodley Y."/>
            <person name="Westbury M.V."/>
            <person name="Russo I.M."/>
            <person name="Gopalakrishnan S."/>
            <person name="Rakotoarivelo A."/>
            <person name="Olsen R.A."/>
            <person name="Prost S."/>
            <person name="Tunstall T."/>
            <person name="Ryder O.A."/>
            <person name="Dalen L."/>
            <person name="Bruford M.W."/>
        </authorList>
    </citation>
    <scope>NUCLEOTIDE SEQUENCE [LARGE SCALE GENOMIC DNA]</scope>
    <source>
        <strain evidence="2">SBR-YM</strain>
        <tissue evidence="2">Skin</tissue>
    </source>
</reference>
<dbReference type="Gene3D" id="6.10.140.140">
    <property type="match status" value="1"/>
</dbReference>
<evidence type="ECO:0000313" key="2">
    <source>
        <dbReference type="EMBL" id="KAF5915672.1"/>
    </source>
</evidence>
<evidence type="ECO:0000313" key="3">
    <source>
        <dbReference type="Proteomes" id="UP000551758"/>
    </source>
</evidence>
<dbReference type="EMBL" id="JACDTQ010002813">
    <property type="protein sequence ID" value="KAF5915672.1"/>
    <property type="molecule type" value="Genomic_DNA"/>
</dbReference>
<comment type="caution">
    <text evidence="2">The sequence shown here is derived from an EMBL/GenBank/DDBJ whole genome shotgun (WGS) entry which is preliminary data.</text>
</comment>
<dbReference type="SUPFAM" id="SSF109640">
    <property type="entry name" value="KRAB domain (Kruppel-associated box)"/>
    <property type="match status" value="1"/>
</dbReference>
<dbReference type="InterPro" id="IPR001909">
    <property type="entry name" value="KRAB"/>
</dbReference>
<dbReference type="InterPro" id="IPR050169">
    <property type="entry name" value="Krueppel_C2H2_ZnF"/>
</dbReference>
<feature type="domain" description="KRAB" evidence="1">
    <location>
        <begin position="6"/>
        <end position="78"/>
    </location>
</feature>
<dbReference type="SMART" id="SM00349">
    <property type="entry name" value="KRAB"/>
    <property type="match status" value="1"/>
</dbReference>
<dbReference type="Proteomes" id="UP000551758">
    <property type="component" value="Unassembled WGS sequence"/>
</dbReference>
<dbReference type="GO" id="GO:0006355">
    <property type="term" value="P:regulation of DNA-templated transcription"/>
    <property type="evidence" value="ECO:0007669"/>
    <property type="project" value="InterPro"/>
</dbReference>
<proteinExistence type="predicted"/>